<sequence length="633" mass="69872">MPCGSGVLRGGQCLPRDRTCPIEDRREHDIDVEPRLICGTIVLGVFVCLSVRLPVFELVKMACKTNIKAVLCGALALATGADCLRTSFSVSELASIADREASLQEEYSRVQRDVAAAADTNPSLLYPAHNLSVPVDHFHNDSLYEPHTNDTFNLRYWFDASHYEQGGPVIVLQSGETSGVGRLPFLQKGIVSILAQATGGLGVILEHRYYGTSFPVSDLSIESLRFLTTDQALADMAYFAQNIKFPGLEDVDLTSASAPYIAYGGSYAGAFVAFLRKLYPDVYWGAISSSGVTEAIYDYWAYYEAARLFAPGDCATTTQKLINVVDNILIGKNGTEWVQRVKDVFGLGNVTRDDDFAGSISGGVAGLQSTNWDPALNSTSFGVYCDTVSSDAIIYNATVSRKAEAIEILKAGGYEDEVDTLTNRFLNYIGYINRTVVASCASWGLSQDECVTNYNPSFYKQDDITQTWRAWPWQYCFEWGYLQTGSGVPEDQLPLISRLIDLDYSSVICKEAFNITTPSKVERINQWGGFNISYPRLAIVDGEKDPWRQATPHAIGLPDRVSTTSEPFILIEDGVHHWDENGLFPNQTTAELPPAPVKEAQAQEVEFVTAWVEEWKQAKSKLEHAVPQAEMEL</sequence>
<dbReference type="InterPro" id="IPR008758">
    <property type="entry name" value="Peptidase_S28"/>
</dbReference>
<dbReference type="Gene3D" id="3.40.50.1820">
    <property type="entry name" value="alpha/beta hydrolase"/>
    <property type="match status" value="2"/>
</dbReference>
<evidence type="ECO:0000256" key="3">
    <source>
        <dbReference type="ARBA" id="ARBA00022729"/>
    </source>
</evidence>
<reference evidence="6 7" key="1">
    <citation type="submission" date="2024-03" db="EMBL/GenBank/DDBJ databases">
        <title>A high-quality draft genome sequence of Diaporthe vaccinii, a causative agent of upright dieback and viscid rot disease in cranberry plants.</title>
        <authorList>
            <person name="Sarrasin M."/>
            <person name="Lang B.F."/>
            <person name="Burger G."/>
        </authorList>
    </citation>
    <scope>NUCLEOTIDE SEQUENCE [LARGE SCALE GENOMIC DNA]</scope>
    <source>
        <strain evidence="6 7">IS7</strain>
    </source>
</reference>
<keyword evidence="4" id="KW-0378">Hydrolase</keyword>
<evidence type="ECO:0000256" key="2">
    <source>
        <dbReference type="ARBA" id="ARBA00022670"/>
    </source>
</evidence>
<dbReference type="PANTHER" id="PTHR11010:SF117">
    <property type="entry name" value="SERINE PROTEASE 16"/>
    <property type="match status" value="1"/>
</dbReference>
<keyword evidence="3" id="KW-0732">Signal</keyword>
<protein>
    <recommendedName>
        <fullName evidence="8">Serine carboxypeptidase S28</fullName>
    </recommendedName>
</protein>
<accession>A0ABR4EIB1</accession>
<evidence type="ECO:0000313" key="7">
    <source>
        <dbReference type="Proteomes" id="UP001600888"/>
    </source>
</evidence>
<dbReference type="Proteomes" id="UP001600888">
    <property type="component" value="Unassembled WGS sequence"/>
</dbReference>
<dbReference type="EMBL" id="JBAWTH010000051">
    <property type="protein sequence ID" value="KAL2282179.1"/>
    <property type="molecule type" value="Genomic_DNA"/>
</dbReference>
<keyword evidence="7" id="KW-1185">Reference proteome</keyword>
<comment type="similarity">
    <text evidence="1">Belongs to the peptidase S28 family.</text>
</comment>
<name>A0ABR4EIB1_9PEZI</name>
<evidence type="ECO:0000256" key="5">
    <source>
        <dbReference type="ARBA" id="ARBA00023180"/>
    </source>
</evidence>
<evidence type="ECO:0008006" key="8">
    <source>
        <dbReference type="Google" id="ProtNLM"/>
    </source>
</evidence>
<evidence type="ECO:0000256" key="4">
    <source>
        <dbReference type="ARBA" id="ARBA00022801"/>
    </source>
</evidence>
<proteinExistence type="inferred from homology"/>
<organism evidence="6 7">
    <name type="scientific">Diaporthe vaccinii</name>
    <dbReference type="NCBI Taxonomy" id="105482"/>
    <lineage>
        <taxon>Eukaryota</taxon>
        <taxon>Fungi</taxon>
        <taxon>Dikarya</taxon>
        <taxon>Ascomycota</taxon>
        <taxon>Pezizomycotina</taxon>
        <taxon>Sordariomycetes</taxon>
        <taxon>Sordariomycetidae</taxon>
        <taxon>Diaporthales</taxon>
        <taxon>Diaporthaceae</taxon>
        <taxon>Diaporthe</taxon>
        <taxon>Diaporthe eres species complex</taxon>
    </lineage>
</organism>
<dbReference type="PANTHER" id="PTHR11010">
    <property type="entry name" value="PROTEASE S28 PRO-X CARBOXYPEPTIDASE-RELATED"/>
    <property type="match status" value="1"/>
</dbReference>
<evidence type="ECO:0000256" key="1">
    <source>
        <dbReference type="ARBA" id="ARBA00011079"/>
    </source>
</evidence>
<dbReference type="InterPro" id="IPR029058">
    <property type="entry name" value="AB_hydrolase_fold"/>
</dbReference>
<dbReference type="SUPFAM" id="SSF53474">
    <property type="entry name" value="alpha/beta-Hydrolases"/>
    <property type="match status" value="1"/>
</dbReference>
<dbReference type="Pfam" id="PF05577">
    <property type="entry name" value="Peptidase_S28"/>
    <property type="match status" value="1"/>
</dbReference>
<comment type="caution">
    <text evidence="6">The sequence shown here is derived from an EMBL/GenBank/DDBJ whole genome shotgun (WGS) entry which is preliminary data.</text>
</comment>
<gene>
    <name evidence="6" type="ORF">FJTKL_11008</name>
</gene>
<keyword evidence="5" id="KW-0325">Glycoprotein</keyword>
<keyword evidence="2" id="KW-0645">Protease</keyword>
<evidence type="ECO:0000313" key="6">
    <source>
        <dbReference type="EMBL" id="KAL2282179.1"/>
    </source>
</evidence>